<reference evidence="4 5" key="1">
    <citation type="submission" date="2023-04" db="EMBL/GenBank/DDBJ databases">
        <title>Streptomyces chengmaiensis sp. nov. isolated from the stem of mangrove plant in Hainan.</title>
        <authorList>
            <person name="Huang X."/>
            <person name="Zhou S."/>
            <person name="Chu X."/>
            <person name="Xie Y."/>
            <person name="Lin Y."/>
        </authorList>
    </citation>
    <scope>NUCLEOTIDE SEQUENCE [LARGE SCALE GENOMIC DNA]</scope>
    <source>
        <strain evidence="4 5">HNM0663</strain>
    </source>
</reference>
<evidence type="ECO:0000259" key="3">
    <source>
        <dbReference type="PROSITE" id="PS51819"/>
    </source>
</evidence>
<dbReference type="Proteomes" id="UP001223144">
    <property type="component" value="Unassembled WGS sequence"/>
</dbReference>
<dbReference type="EMBL" id="JARWBG010000021">
    <property type="protein sequence ID" value="MDH2390819.1"/>
    <property type="molecule type" value="Genomic_DNA"/>
</dbReference>
<accession>A0ABT6HS00</accession>
<keyword evidence="2" id="KW-0732">Signal</keyword>
<dbReference type="InterPro" id="IPR037523">
    <property type="entry name" value="VOC_core"/>
</dbReference>
<dbReference type="InterPro" id="IPR029068">
    <property type="entry name" value="Glyas_Bleomycin-R_OHBP_Dase"/>
</dbReference>
<feature type="chain" id="PRO_5046587943" evidence="2">
    <location>
        <begin position="32"/>
        <end position="175"/>
    </location>
</feature>
<gene>
    <name evidence="4" type="ORF">QCN29_18885</name>
</gene>
<feature type="domain" description="VOC" evidence="3">
    <location>
        <begin position="48"/>
        <end position="173"/>
    </location>
</feature>
<organism evidence="4 5">
    <name type="scientific">Streptomyces chengmaiensis</name>
    <dbReference type="NCBI Taxonomy" id="3040919"/>
    <lineage>
        <taxon>Bacteria</taxon>
        <taxon>Bacillati</taxon>
        <taxon>Actinomycetota</taxon>
        <taxon>Actinomycetes</taxon>
        <taxon>Kitasatosporales</taxon>
        <taxon>Streptomycetaceae</taxon>
        <taxon>Streptomyces</taxon>
    </lineage>
</organism>
<feature type="signal peptide" evidence="2">
    <location>
        <begin position="1"/>
        <end position="31"/>
    </location>
</feature>
<evidence type="ECO:0000256" key="1">
    <source>
        <dbReference type="SAM" id="MobiDB-lite"/>
    </source>
</evidence>
<dbReference type="PROSITE" id="PS51819">
    <property type="entry name" value="VOC"/>
    <property type="match status" value="1"/>
</dbReference>
<keyword evidence="5" id="KW-1185">Reference proteome</keyword>
<dbReference type="SUPFAM" id="SSF54593">
    <property type="entry name" value="Glyoxalase/Bleomycin resistance protein/Dihydroxybiphenyl dioxygenase"/>
    <property type="match status" value="1"/>
</dbReference>
<comment type="caution">
    <text evidence="4">The sequence shown here is derived from an EMBL/GenBank/DDBJ whole genome shotgun (WGS) entry which is preliminary data.</text>
</comment>
<dbReference type="PANTHER" id="PTHR34109">
    <property type="entry name" value="BNAUNNG04460D PROTEIN-RELATED"/>
    <property type="match status" value="1"/>
</dbReference>
<dbReference type="RefSeq" id="WP_240135258.1">
    <property type="nucleotide sequence ID" value="NZ_JARWBG010000021.1"/>
</dbReference>
<dbReference type="InterPro" id="IPR004360">
    <property type="entry name" value="Glyas_Fos-R_dOase_dom"/>
</dbReference>
<dbReference type="Pfam" id="PF00903">
    <property type="entry name" value="Glyoxalase"/>
    <property type="match status" value="1"/>
</dbReference>
<proteinExistence type="predicted"/>
<protein>
    <submittedName>
        <fullName evidence="4">VOC family protein</fullName>
    </submittedName>
</protein>
<evidence type="ECO:0000313" key="4">
    <source>
        <dbReference type="EMBL" id="MDH2390819.1"/>
    </source>
</evidence>
<sequence length="175" mass="18775">MPSIAVRRWAAGAAATTLLTVGLAAGAPAGAAPTTERQPTAVTTTEVRYGQPGLYARNIDTLMAFYRDGLGFDILYRFPETGPGVFGTVVMGDYYITVSTYDVVRQATGMQNIGRTWRKQSELVVIVADVDAAYKQALKAGAKSLMAPKDQPWGERSAYVGDPEGNLVQLSTHNE</sequence>
<evidence type="ECO:0000313" key="5">
    <source>
        <dbReference type="Proteomes" id="UP001223144"/>
    </source>
</evidence>
<evidence type="ECO:0000256" key="2">
    <source>
        <dbReference type="SAM" id="SignalP"/>
    </source>
</evidence>
<dbReference type="Gene3D" id="3.10.180.10">
    <property type="entry name" value="2,3-Dihydroxybiphenyl 1,2-Dioxygenase, domain 1"/>
    <property type="match status" value="1"/>
</dbReference>
<name>A0ABT6HS00_9ACTN</name>
<feature type="region of interest" description="Disordered" evidence="1">
    <location>
        <begin position="155"/>
        <end position="175"/>
    </location>
</feature>